<accession>A0ABM5PBB6</accession>
<dbReference type="EMBL" id="CP007033">
    <property type="protein sequence ID" value="AHF11470.1"/>
    <property type="molecule type" value="Genomic_DNA"/>
</dbReference>
<proteinExistence type="predicted"/>
<evidence type="ECO:0000313" key="1">
    <source>
        <dbReference type="EMBL" id="AHF11470.1"/>
    </source>
</evidence>
<organism evidence="1 2">
    <name type="scientific">Dehalobacter restrictus (strain DSM 9455 / PER-K23)</name>
    <dbReference type="NCBI Taxonomy" id="871738"/>
    <lineage>
        <taxon>Bacteria</taxon>
        <taxon>Bacillati</taxon>
        <taxon>Bacillota</taxon>
        <taxon>Clostridia</taxon>
        <taxon>Eubacteriales</taxon>
        <taxon>Desulfitobacteriaceae</taxon>
        <taxon>Dehalobacter</taxon>
    </lineage>
</organism>
<evidence type="ECO:0000313" key="2">
    <source>
        <dbReference type="Proteomes" id="UP000018934"/>
    </source>
</evidence>
<keyword evidence="2" id="KW-1185">Reference proteome</keyword>
<dbReference type="Proteomes" id="UP000018934">
    <property type="component" value="Chromosome"/>
</dbReference>
<protein>
    <submittedName>
        <fullName evidence="1">Uncharacterized protein</fullName>
    </submittedName>
</protein>
<sequence>MFPLSELVAFFQGFTLKLGLHFFEKGQNILV</sequence>
<reference evidence="1 2" key="1">
    <citation type="journal article" date="2013" name="Stand. Genomic Sci.">
        <title>Complete genome sequence of Dehalobacter restrictus PER-K23(T.).</title>
        <authorList>
            <person name="Kruse T."/>
            <person name="Maillard J."/>
            <person name="Goodwin L."/>
            <person name="Woyke T."/>
            <person name="Teshima H."/>
            <person name="Bruce D."/>
            <person name="Detter C."/>
            <person name="Tapia R."/>
            <person name="Han C."/>
            <person name="Huntemann M."/>
            <person name="Wei C.L."/>
            <person name="Han J."/>
            <person name="Chen A."/>
            <person name="Kyrpides N."/>
            <person name="Szeto E."/>
            <person name="Markowitz V."/>
            <person name="Ivanova N."/>
            <person name="Pagani I."/>
            <person name="Pati A."/>
            <person name="Pitluck S."/>
            <person name="Nolan M."/>
            <person name="Holliger C."/>
            <person name="Smidt H."/>
        </authorList>
    </citation>
    <scope>NUCLEOTIDE SEQUENCE [LARGE SCALE GENOMIC DNA]</scope>
    <source>
        <strain evidence="2">DSM 9455</strain>
    </source>
</reference>
<gene>
    <name evidence="1" type="ORF">DEHRE_12870</name>
</gene>
<name>A0ABM5PBB6_DEHRP</name>